<protein>
    <recommendedName>
        <fullName evidence="3">DUF29 domain-containing protein</fullName>
    </recommendedName>
</protein>
<keyword evidence="2" id="KW-1185">Reference proteome</keyword>
<dbReference type="RefSeq" id="WP_014778662.1">
    <property type="nucleotide sequence ID" value="NC_018012.1"/>
</dbReference>
<dbReference type="Gene3D" id="1.20.1220.20">
    <property type="entry name" value="Uncharcterised protein PF01724"/>
    <property type="match status" value="1"/>
</dbReference>
<dbReference type="EMBL" id="CP003154">
    <property type="protein sequence ID" value="AFL74216.1"/>
    <property type="molecule type" value="Genomic_DNA"/>
</dbReference>
<proteinExistence type="predicted"/>
<dbReference type="HOGENOM" id="CLU_116670_0_2_6"/>
<dbReference type="PANTHER" id="PTHR34235:SF4">
    <property type="entry name" value="SLR0291 PROTEIN"/>
    <property type="match status" value="1"/>
</dbReference>
<dbReference type="Proteomes" id="UP000006062">
    <property type="component" value="Chromosome"/>
</dbReference>
<dbReference type="STRING" id="765911.Thivi_2267"/>
<gene>
    <name evidence="1" type="ordered locus">Thivi_2267</name>
</gene>
<dbReference type="AlphaFoldDB" id="I3YB48"/>
<evidence type="ECO:0000313" key="1">
    <source>
        <dbReference type="EMBL" id="AFL74216.1"/>
    </source>
</evidence>
<reference evidence="1 2" key="1">
    <citation type="submission" date="2012-06" db="EMBL/GenBank/DDBJ databases">
        <title>Complete sequence of Thiocystis violascens DSM 198.</title>
        <authorList>
            <consortium name="US DOE Joint Genome Institute"/>
            <person name="Lucas S."/>
            <person name="Han J."/>
            <person name="Lapidus A."/>
            <person name="Cheng J.-F."/>
            <person name="Goodwin L."/>
            <person name="Pitluck S."/>
            <person name="Peters L."/>
            <person name="Ovchinnikova G."/>
            <person name="Teshima H."/>
            <person name="Detter J.C."/>
            <person name="Han C."/>
            <person name="Tapia R."/>
            <person name="Land M."/>
            <person name="Hauser L."/>
            <person name="Kyrpides N."/>
            <person name="Ivanova N."/>
            <person name="Pagani I."/>
            <person name="Vogl K."/>
            <person name="Liu Z."/>
            <person name="Frigaard N.-U."/>
            <person name="Bryant D."/>
            <person name="Woyke T."/>
        </authorList>
    </citation>
    <scope>NUCLEOTIDE SEQUENCE [LARGE SCALE GENOMIC DNA]</scope>
    <source>
        <strain evidence="2">ATCC 17096 / DSM 198 / 6111</strain>
    </source>
</reference>
<sequence>MNPADLYDRDVRVWAETQVRLLKQGRIRELDVEHLVAELEDMGKSHLRELESRFIVLIAHLLKWQFQLETLAAQWRDFEGKSWRKTIIEQRVQLAFLLDQVPSLKPALQAAMAAAYPAARQLTIKETNLAPKLFPPTCPYAVDQLLDEDFYPETEGRS</sequence>
<dbReference type="KEGG" id="tvi:Thivi_2267"/>
<organism evidence="1 2">
    <name type="scientific">Thiocystis violascens (strain ATCC 17096 / DSM 198 / 6111)</name>
    <name type="common">Chromatium violascens</name>
    <dbReference type="NCBI Taxonomy" id="765911"/>
    <lineage>
        <taxon>Bacteria</taxon>
        <taxon>Pseudomonadati</taxon>
        <taxon>Pseudomonadota</taxon>
        <taxon>Gammaproteobacteria</taxon>
        <taxon>Chromatiales</taxon>
        <taxon>Chromatiaceae</taxon>
        <taxon>Thiocystis</taxon>
    </lineage>
</organism>
<name>I3YB48_THIV6</name>
<accession>I3YB48</accession>
<dbReference type="PANTHER" id="PTHR34235">
    <property type="entry name" value="SLR1203 PROTEIN-RELATED"/>
    <property type="match status" value="1"/>
</dbReference>
<evidence type="ECO:0008006" key="3">
    <source>
        <dbReference type="Google" id="ProtNLM"/>
    </source>
</evidence>
<dbReference type="eggNOG" id="COG0639">
    <property type="taxonomic scope" value="Bacteria"/>
</dbReference>
<evidence type="ECO:0000313" key="2">
    <source>
        <dbReference type="Proteomes" id="UP000006062"/>
    </source>
</evidence>
<dbReference type="Pfam" id="PF01724">
    <property type="entry name" value="DUF29"/>
    <property type="match status" value="1"/>
</dbReference>
<dbReference type="InterPro" id="IPR002636">
    <property type="entry name" value="DUF29"/>
</dbReference>
<dbReference type="OrthoDB" id="5768145at2"/>